<sequence length="274" mass="29685">MTFFQSVILGIVQGLTEFIPVSSSGHLIIFPELFGWEQGGLAFDTTLHLGTLAALLVYFYKTLKSMVLSVINDVGIFALRFTRYSPEGKLVVWLLVATIPAGVTAFLFGDFLESTFRSMLSVSIFLLLGSVLMLFADRLGNYEDKSRPAPPVSFKKVITAGLFQCLALFPGVSRSGATISGGLFSGLHRIQAARISFLLSMPIIAAAGIFQLPEALAEYSGTGAGILISGFLASALSGYMAVSFLMKYLNSHGLKVFIVYRLALSLLLIFLTFY</sequence>
<keyword evidence="14" id="KW-0961">Cell wall biogenesis/degradation</keyword>
<evidence type="ECO:0000313" key="15">
    <source>
        <dbReference type="EMBL" id="KKS07332.1"/>
    </source>
</evidence>
<evidence type="ECO:0000256" key="6">
    <source>
        <dbReference type="ARBA" id="ARBA00022692"/>
    </source>
</evidence>
<evidence type="ECO:0000256" key="4">
    <source>
        <dbReference type="ARBA" id="ARBA00021581"/>
    </source>
</evidence>
<dbReference type="GO" id="GO:0050380">
    <property type="term" value="F:undecaprenyl-diphosphatase activity"/>
    <property type="evidence" value="ECO:0007669"/>
    <property type="project" value="UniProtKB-UniRule"/>
</dbReference>
<evidence type="ECO:0000256" key="3">
    <source>
        <dbReference type="ARBA" id="ARBA00012374"/>
    </source>
</evidence>
<name>A0A0G0W5M5_UNCKA</name>
<evidence type="ECO:0000256" key="10">
    <source>
        <dbReference type="ARBA" id="ARBA00023251"/>
    </source>
</evidence>
<keyword evidence="10 14" id="KW-0046">Antibiotic resistance</keyword>
<feature type="transmembrane region" description="Helical" evidence="14">
    <location>
        <begin position="7"/>
        <end position="29"/>
    </location>
</feature>
<keyword evidence="5 14" id="KW-1003">Cell membrane</keyword>
<keyword evidence="14" id="KW-0133">Cell shape</keyword>
<evidence type="ECO:0000256" key="9">
    <source>
        <dbReference type="ARBA" id="ARBA00023136"/>
    </source>
</evidence>
<evidence type="ECO:0000256" key="5">
    <source>
        <dbReference type="ARBA" id="ARBA00022475"/>
    </source>
</evidence>
<dbReference type="GO" id="GO:0046677">
    <property type="term" value="P:response to antibiotic"/>
    <property type="evidence" value="ECO:0007669"/>
    <property type="project" value="UniProtKB-UniRule"/>
</dbReference>
<evidence type="ECO:0000313" key="16">
    <source>
        <dbReference type="Proteomes" id="UP000034544"/>
    </source>
</evidence>
<proteinExistence type="inferred from homology"/>
<organism evidence="15 16">
    <name type="scientific">candidate division WWE3 bacterium GW2011_GWE1_41_27</name>
    <dbReference type="NCBI Taxonomy" id="1619131"/>
    <lineage>
        <taxon>Bacteria</taxon>
        <taxon>Katanobacteria</taxon>
    </lineage>
</organism>
<comment type="similarity">
    <text evidence="2 14">Belongs to the UppP family.</text>
</comment>
<dbReference type="GO" id="GO:0071555">
    <property type="term" value="P:cell wall organization"/>
    <property type="evidence" value="ECO:0007669"/>
    <property type="project" value="UniProtKB-KW"/>
</dbReference>
<dbReference type="HAMAP" id="MF_01006">
    <property type="entry name" value="Undec_diphosphatase"/>
    <property type="match status" value="1"/>
</dbReference>
<feature type="transmembrane region" description="Helical" evidence="14">
    <location>
        <begin position="41"/>
        <end position="60"/>
    </location>
</feature>
<keyword evidence="14" id="KW-0573">Peptidoglycan synthesis</keyword>
<evidence type="ECO:0000256" key="2">
    <source>
        <dbReference type="ARBA" id="ARBA00010621"/>
    </source>
</evidence>
<dbReference type="InterPro" id="IPR003824">
    <property type="entry name" value="UppP"/>
</dbReference>
<dbReference type="GO" id="GO:0008360">
    <property type="term" value="P:regulation of cell shape"/>
    <property type="evidence" value="ECO:0007669"/>
    <property type="project" value="UniProtKB-KW"/>
</dbReference>
<keyword evidence="8 14" id="KW-1133">Transmembrane helix</keyword>
<dbReference type="PATRIC" id="fig|1619131.3.peg.282"/>
<comment type="miscellaneous">
    <text evidence="14">Bacitracin is thought to be involved in the inhibition of peptidoglycan synthesis by sequestering undecaprenyl diphosphate, thereby reducing the pool of lipid carrier available.</text>
</comment>
<dbReference type="PANTHER" id="PTHR30622">
    <property type="entry name" value="UNDECAPRENYL-DIPHOSPHATASE"/>
    <property type="match status" value="1"/>
</dbReference>
<protein>
    <recommendedName>
        <fullName evidence="4 14">Undecaprenyl-diphosphatase</fullName>
        <ecNumber evidence="3 14">3.6.1.27</ecNumber>
    </recommendedName>
    <alternativeName>
        <fullName evidence="12 14">Bacitracin resistance protein</fullName>
    </alternativeName>
    <alternativeName>
        <fullName evidence="11 14">Undecaprenyl pyrophosphate phosphatase</fullName>
    </alternativeName>
</protein>
<dbReference type="EC" id="3.6.1.27" evidence="3 14"/>
<evidence type="ECO:0000256" key="7">
    <source>
        <dbReference type="ARBA" id="ARBA00022801"/>
    </source>
</evidence>
<dbReference type="PANTHER" id="PTHR30622:SF4">
    <property type="entry name" value="UNDECAPRENYL-DIPHOSPHATASE"/>
    <property type="match status" value="1"/>
</dbReference>
<comment type="caution">
    <text evidence="15">The sequence shown here is derived from an EMBL/GenBank/DDBJ whole genome shotgun (WGS) entry which is preliminary data.</text>
</comment>
<dbReference type="AlphaFoldDB" id="A0A0G0W5M5"/>
<accession>A0A0G0W5M5</accession>
<dbReference type="Pfam" id="PF02673">
    <property type="entry name" value="BacA"/>
    <property type="match status" value="1"/>
</dbReference>
<dbReference type="NCBIfam" id="TIGR00753">
    <property type="entry name" value="undec_PP_bacA"/>
    <property type="match status" value="1"/>
</dbReference>
<dbReference type="GO" id="GO:0005886">
    <property type="term" value="C:plasma membrane"/>
    <property type="evidence" value="ECO:0007669"/>
    <property type="project" value="UniProtKB-SubCell"/>
</dbReference>
<comment type="catalytic activity">
    <reaction evidence="13 14">
        <text>di-trans,octa-cis-undecaprenyl diphosphate + H2O = di-trans,octa-cis-undecaprenyl phosphate + phosphate + H(+)</text>
        <dbReference type="Rhea" id="RHEA:28094"/>
        <dbReference type="ChEBI" id="CHEBI:15377"/>
        <dbReference type="ChEBI" id="CHEBI:15378"/>
        <dbReference type="ChEBI" id="CHEBI:43474"/>
        <dbReference type="ChEBI" id="CHEBI:58405"/>
        <dbReference type="ChEBI" id="CHEBI:60392"/>
        <dbReference type="EC" id="3.6.1.27"/>
    </reaction>
</comment>
<keyword evidence="7 14" id="KW-0378">Hydrolase</keyword>
<evidence type="ECO:0000256" key="11">
    <source>
        <dbReference type="ARBA" id="ARBA00032707"/>
    </source>
</evidence>
<reference evidence="15 16" key="1">
    <citation type="journal article" date="2015" name="Nature">
        <title>rRNA introns, odd ribosomes, and small enigmatic genomes across a large radiation of phyla.</title>
        <authorList>
            <person name="Brown C.T."/>
            <person name="Hug L.A."/>
            <person name="Thomas B.C."/>
            <person name="Sharon I."/>
            <person name="Castelle C.J."/>
            <person name="Singh A."/>
            <person name="Wilkins M.J."/>
            <person name="Williams K.H."/>
            <person name="Banfield J.F."/>
        </authorList>
    </citation>
    <scope>NUCLEOTIDE SEQUENCE [LARGE SCALE GENOMIC DNA]</scope>
</reference>
<keyword evidence="9 14" id="KW-0472">Membrane</keyword>
<evidence type="ECO:0000256" key="12">
    <source>
        <dbReference type="ARBA" id="ARBA00032932"/>
    </source>
</evidence>
<feature type="transmembrane region" description="Helical" evidence="14">
    <location>
        <begin position="254"/>
        <end position="273"/>
    </location>
</feature>
<feature type="transmembrane region" description="Helical" evidence="14">
    <location>
        <begin position="195"/>
        <end position="212"/>
    </location>
</feature>
<feature type="transmembrane region" description="Helical" evidence="14">
    <location>
        <begin position="224"/>
        <end position="242"/>
    </location>
</feature>
<evidence type="ECO:0000256" key="1">
    <source>
        <dbReference type="ARBA" id="ARBA00004651"/>
    </source>
</evidence>
<keyword evidence="6 14" id="KW-0812">Transmembrane</keyword>
<comment type="subcellular location">
    <subcellularLocation>
        <location evidence="1 14">Cell membrane</location>
        <topology evidence="1 14">Multi-pass membrane protein</topology>
    </subcellularLocation>
</comment>
<dbReference type="GO" id="GO:0009252">
    <property type="term" value="P:peptidoglycan biosynthetic process"/>
    <property type="evidence" value="ECO:0007669"/>
    <property type="project" value="UniProtKB-KW"/>
</dbReference>
<evidence type="ECO:0000256" key="14">
    <source>
        <dbReference type="HAMAP-Rule" id="MF_01006"/>
    </source>
</evidence>
<gene>
    <name evidence="14" type="primary">uppP</name>
    <name evidence="15" type="ORF">UU59_C0009G0023</name>
</gene>
<feature type="transmembrane region" description="Helical" evidence="14">
    <location>
        <begin position="90"/>
        <end position="109"/>
    </location>
</feature>
<feature type="transmembrane region" description="Helical" evidence="14">
    <location>
        <begin position="115"/>
        <end position="136"/>
    </location>
</feature>
<comment type="function">
    <text evidence="14">Catalyzes the dephosphorylation of undecaprenyl diphosphate (UPP). Confers resistance to bacitracin.</text>
</comment>
<evidence type="ECO:0000256" key="13">
    <source>
        <dbReference type="ARBA" id="ARBA00047594"/>
    </source>
</evidence>
<dbReference type="EMBL" id="LCBF01000009">
    <property type="protein sequence ID" value="KKS07332.1"/>
    <property type="molecule type" value="Genomic_DNA"/>
</dbReference>
<evidence type="ECO:0000256" key="8">
    <source>
        <dbReference type="ARBA" id="ARBA00022989"/>
    </source>
</evidence>
<dbReference type="Proteomes" id="UP000034544">
    <property type="component" value="Unassembled WGS sequence"/>
</dbReference>